<name>A0A381YKB9_9ZZZZ</name>
<dbReference type="AlphaFoldDB" id="A0A381YKB9"/>
<protein>
    <submittedName>
        <fullName evidence="1">Uncharacterized protein</fullName>
    </submittedName>
</protein>
<gene>
    <name evidence="1" type="ORF">METZ01_LOCUS130264</name>
</gene>
<proteinExistence type="predicted"/>
<sequence length="126" mass="15048">MELETEIKEFLDKFPFLSLCRYGTNEYIGIVQNVGNNIASIYVYNKLKEKDEKRLFLDLGEEWWWESNRTIPINIILGSRWAPFKPILSTFTIKDFEILYGPTISLQDVMQKRVKRRQIQLIRKTN</sequence>
<evidence type="ECO:0000313" key="1">
    <source>
        <dbReference type="EMBL" id="SVA77410.1"/>
    </source>
</evidence>
<dbReference type="EMBL" id="UINC01018430">
    <property type="protein sequence ID" value="SVA77410.1"/>
    <property type="molecule type" value="Genomic_DNA"/>
</dbReference>
<reference evidence="1" key="1">
    <citation type="submission" date="2018-05" db="EMBL/GenBank/DDBJ databases">
        <authorList>
            <person name="Lanie J.A."/>
            <person name="Ng W.-L."/>
            <person name="Kazmierczak K.M."/>
            <person name="Andrzejewski T.M."/>
            <person name="Davidsen T.M."/>
            <person name="Wayne K.J."/>
            <person name="Tettelin H."/>
            <person name="Glass J.I."/>
            <person name="Rusch D."/>
            <person name="Podicherti R."/>
            <person name="Tsui H.-C.T."/>
            <person name="Winkler M.E."/>
        </authorList>
    </citation>
    <scope>NUCLEOTIDE SEQUENCE</scope>
</reference>
<accession>A0A381YKB9</accession>
<organism evidence="1">
    <name type="scientific">marine metagenome</name>
    <dbReference type="NCBI Taxonomy" id="408172"/>
    <lineage>
        <taxon>unclassified sequences</taxon>
        <taxon>metagenomes</taxon>
        <taxon>ecological metagenomes</taxon>
    </lineage>
</organism>